<dbReference type="InterPro" id="IPR050272">
    <property type="entry name" value="Isochorismatase-like_hydrls"/>
</dbReference>
<dbReference type="Pfam" id="PF00857">
    <property type="entry name" value="Isochorismatase"/>
    <property type="match status" value="1"/>
</dbReference>
<accession>A0A0F9HFH5</accession>
<keyword evidence="1" id="KW-0378">Hydrolase</keyword>
<dbReference type="PANTHER" id="PTHR43540">
    <property type="entry name" value="PEROXYUREIDOACRYLATE/UREIDOACRYLATE AMIDOHYDROLASE-RELATED"/>
    <property type="match status" value="1"/>
</dbReference>
<evidence type="ECO:0000256" key="1">
    <source>
        <dbReference type="ARBA" id="ARBA00022801"/>
    </source>
</evidence>
<evidence type="ECO:0000313" key="3">
    <source>
        <dbReference type="EMBL" id="KKM14211.1"/>
    </source>
</evidence>
<dbReference type="InterPro" id="IPR036380">
    <property type="entry name" value="Isochorismatase-like_sf"/>
</dbReference>
<dbReference type="EMBL" id="LAZR01015202">
    <property type="protein sequence ID" value="KKM14211.1"/>
    <property type="molecule type" value="Genomic_DNA"/>
</dbReference>
<proteinExistence type="predicted"/>
<protein>
    <recommendedName>
        <fullName evidence="2">Isochorismatase-like domain-containing protein</fullName>
    </recommendedName>
</protein>
<dbReference type="AlphaFoldDB" id="A0A0F9HFH5"/>
<sequence length="199" mass="22666">MSNSAFLILDLQNDICSIDGTFHKNGLDANLSLKIVPHIVDMIYFCKKENIPVIAVQMSVLENTKKDAIGLGIYKKMIPFLEKEGLRDNSWGHDLLDEIKNVDYKIKRWTMSAFYHTELARHLAALRVNKLIISGFTTNGIVETTAREAASRNYQIVTLSDCISSYSEKLHLASLTNLNNFSDVLSSKKFQENFEREKF</sequence>
<dbReference type="SUPFAM" id="SSF52499">
    <property type="entry name" value="Isochorismatase-like hydrolases"/>
    <property type="match status" value="1"/>
</dbReference>
<dbReference type="Gene3D" id="3.40.50.850">
    <property type="entry name" value="Isochorismatase-like"/>
    <property type="match status" value="1"/>
</dbReference>
<name>A0A0F9HFH5_9ZZZZ</name>
<organism evidence="3">
    <name type="scientific">marine sediment metagenome</name>
    <dbReference type="NCBI Taxonomy" id="412755"/>
    <lineage>
        <taxon>unclassified sequences</taxon>
        <taxon>metagenomes</taxon>
        <taxon>ecological metagenomes</taxon>
    </lineage>
</organism>
<feature type="domain" description="Isochorismatase-like" evidence="2">
    <location>
        <begin position="4"/>
        <end position="187"/>
    </location>
</feature>
<dbReference type="PANTHER" id="PTHR43540:SF6">
    <property type="entry name" value="ISOCHORISMATASE-LIKE DOMAIN-CONTAINING PROTEIN"/>
    <property type="match status" value="1"/>
</dbReference>
<dbReference type="InterPro" id="IPR000868">
    <property type="entry name" value="Isochorismatase-like_dom"/>
</dbReference>
<comment type="caution">
    <text evidence="3">The sequence shown here is derived from an EMBL/GenBank/DDBJ whole genome shotgun (WGS) entry which is preliminary data.</text>
</comment>
<dbReference type="GO" id="GO:0016787">
    <property type="term" value="F:hydrolase activity"/>
    <property type="evidence" value="ECO:0007669"/>
    <property type="project" value="UniProtKB-KW"/>
</dbReference>
<reference evidence="3" key="1">
    <citation type="journal article" date="2015" name="Nature">
        <title>Complex archaea that bridge the gap between prokaryotes and eukaryotes.</title>
        <authorList>
            <person name="Spang A."/>
            <person name="Saw J.H."/>
            <person name="Jorgensen S.L."/>
            <person name="Zaremba-Niedzwiedzka K."/>
            <person name="Martijn J."/>
            <person name="Lind A.E."/>
            <person name="van Eijk R."/>
            <person name="Schleper C."/>
            <person name="Guy L."/>
            <person name="Ettema T.J."/>
        </authorList>
    </citation>
    <scope>NUCLEOTIDE SEQUENCE</scope>
</reference>
<dbReference type="CDD" id="cd00431">
    <property type="entry name" value="cysteine_hydrolases"/>
    <property type="match status" value="1"/>
</dbReference>
<gene>
    <name evidence="3" type="ORF">LCGC14_1708410</name>
</gene>
<evidence type="ECO:0000259" key="2">
    <source>
        <dbReference type="Pfam" id="PF00857"/>
    </source>
</evidence>